<organism evidence="2 3">
    <name type="scientific">Striga asiatica</name>
    <name type="common">Asiatic witchweed</name>
    <name type="synonym">Buchnera asiatica</name>
    <dbReference type="NCBI Taxonomy" id="4170"/>
    <lineage>
        <taxon>Eukaryota</taxon>
        <taxon>Viridiplantae</taxon>
        <taxon>Streptophyta</taxon>
        <taxon>Embryophyta</taxon>
        <taxon>Tracheophyta</taxon>
        <taxon>Spermatophyta</taxon>
        <taxon>Magnoliopsida</taxon>
        <taxon>eudicotyledons</taxon>
        <taxon>Gunneridae</taxon>
        <taxon>Pentapetalae</taxon>
        <taxon>asterids</taxon>
        <taxon>lamiids</taxon>
        <taxon>Lamiales</taxon>
        <taxon>Orobanchaceae</taxon>
        <taxon>Buchnereae</taxon>
        <taxon>Striga</taxon>
    </lineage>
</organism>
<gene>
    <name evidence="2" type="ORF">STAS_19243</name>
</gene>
<dbReference type="EMBL" id="BKCP01006350">
    <property type="protein sequence ID" value="GER42451.1"/>
    <property type="molecule type" value="Genomic_DNA"/>
</dbReference>
<dbReference type="Proteomes" id="UP000325081">
    <property type="component" value="Unassembled WGS sequence"/>
</dbReference>
<accession>A0A5A7QER4</accession>
<protein>
    <submittedName>
        <fullName evidence="2">NH(3)-dependent NAD(+) synthetase</fullName>
    </submittedName>
</protein>
<feature type="compositionally biased region" description="Polar residues" evidence="1">
    <location>
        <begin position="79"/>
        <end position="102"/>
    </location>
</feature>
<proteinExistence type="predicted"/>
<evidence type="ECO:0000313" key="2">
    <source>
        <dbReference type="EMBL" id="GER42451.1"/>
    </source>
</evidence>
<evidence type="ECO:0000313" key="3">
    <source>
        <dbReference type="Proteomes" id="UP000325081"/>
    </source>
</evidence>
<name>A0A5A7QER4_STRAF</name>
<dbReference type="AlphaFoldDB" id="A0A5A7QER4"/>
<feature type="compositionally biased region" description="Basic and acidic residues" evidence="1">
    <location>
        <begin position="154"/>
        <end position="169"/>
    </location>
</feature>
<keyword evidence="3" id="KW-1185">Reference proteome</keyword>
<evidence type="ECO:0000256" key="1">
    <source>
        <dbReference type="SAM" id="MobiDB-lite"/>
    </source>
</evidence>
<feature type="compositionally biased region" description="Basic and acidic residues" evidence="1">
    <location>
        <begin position="129"/>
        <end position="141"/>
    </location>
</feature>
<reference evidence="3" key="1">
    <citation type="journal article" date="2019" name="Curr. Biol.">
        <title>Genome Sequence of Striga asiatica Provides Insight into the Evolution of Plant Parasitism.</title>
        <authorList>
            <person name="Yoshida S."/>
            <person name="Kim S."/>
            <person name="Wafula E.K."/>
            <person name="Tanskanen J."/>
            <person name="Kim Y.M."/>
            <person name="Honaas L."/>
            <person name="Yang Z."/>
            <person name="Spallek T."/>
            <person name="Conn C.E."/>
            <person name="Ichihashi Y."/>
            <person name="Cheong K."/>
            <person name="Cui S."/>
            <person name="Der J.P."/>
            <person name="Gundlach H."/>
            <person name="Jiao Y."/>
            <person name="Hori C."/>
            <person name="Ishida J.K."/>
            <person name="Kasahara H."/>
            <person name="Kiba T."/>
            <person name="Kim M.S."/>
            <person name="Koo N."/>
            <person name="Laohavisit A."/>
            <person name="Lee Y.H."/>
            <person name="Lumba S."/>
            <person name="McCourt P."/>
            <person name="Mortimer J.C."/>
            <person name="Mutuku J.M."/>
            <person name="Nomura T."/>
            <person name="Sasaki-Sekimoto Y."/>
            <person name="Seto Y."/>
            <person name="Wang Y."/>
            <person name="Wakatake T."/>
            <person name="Sakakibara H."/>
            <person name="Demura T."/>
            <person name="Yamaguchi S."/>
            <person name="Yoneyama K."/>
            <person name="Manabe R.I."/>
            <person name="Nelson D.C."/>
            <person name="Schulman A.H."/>
            <person name="Timko M.P."/>
            <person name="dePamphilis C.W."/>
            <person name="Choi D."/>
            <person name="Shirasu K."/>
        </authorList>
    </citation>
    <scope>NUCLEOTIDE SEQUENCE [LARGE SCALE GENOMIC DNA]</scope>
    <source>
        <strain evidence="3">cv. UVA1</strain>
    </source>
</reference>
<sequence length="169" mass="18602">MEVSDSGGYSIRNRGNGVVVCNQQISLLHANFSADHLVSNRFLISRPASSIISSFFSSATRIDFSRLDGNEFRELPQTLIASQQKTGDQGASFSGKSPSPTSDLRPVSLTIRAPGLDDEILGEQQLSQKAEDHQISGEFKARPTRVSLKRCHERHREQSVPDESSKQDS</sequence>
<feature type="region of interest" description="Disordered" evidence="1">
    <location>
        <begin position="78"/>
        <end position="169"/>
    </location>
</feature>
<comment type="caution">
    <text evidence="2">The sequence shown here is derived from an EMBL/GenBank/DDBJ whole genome shotgun (WGS) entry which is preliminary data.</text>
</comment>